<proteinExistence type="predicted"/>
<protein>
    <submittedName>
        <fullName evidence="1">Uncharacterized protein</fullName>
    </submittedName>
</protein>
<reference evidence="1 2" key="1">
    <citation type="submission" date="2021-06" db="EMBL/GenBank/DDBJ databases">
        <title>Caerostris extrusa draft genome.</title>
        <authorList>
            <person name="Kono N."/>
            <person name="Arakawa K."/>
        </authorList>
    </citation>
    <scope>NUCLEOTIDE SEQUENCE [LARGE SCALE GENOMIC DNA]</scope>
</reference>
<gene>
    <name evidence="1" type="ORF">CEXT_538941</name>
</gene>
<dbReference type="EMBL" id="BPLR01008141">
    <property type="protein sequence ID" value="GIY22404.1"/>
    <property type="molecule type" value="Genomic_DNA"/>
</dbReference>
<organism evidence="1 2">
    <name type="scientific">Caerostris extrusa</name>
    <name type="common">Bark spider</name>
    <name type="synonym">Caerostris bankana</name>
    <dbReference type="NCBI Taxonomy" id="172846"/>
    <lineage>
        <taxon>Eukaryota</taxon>
        <taxon>Metazoa</taxon>
        <taxon>Ecdysozoa</taxon>
        <taxon>Arthropoda</taxon>
        <taxon>Chelicerata</taxon>
        <taxon>Arachnida</taxon>
        <taxon>Araneae</taxon>
        <taxon>Araneomorphae</taxon>
        <taxon>Entelegynae</taxon>
        <taxon>Araneoidea</taxon>
        <taxon>Araneidae</taxon>
        <taxon>Caerostris</taxon>
    </lineage>
</organism>
<dbReference type="Proteomes" id="UP001054945">
    <property type="component" value="Unassembled WGS sequence"/>
</dbReference>
<evidence type="ECO:0000313" key="1">
    <source>
        <dbReference type="EMBL" id="GIY22404.1"/>
    </source>
</evidence>
<keyword evidence="2" id="KW-1185">Reference proteome</keyword>
<accession>A0AAV4RP18</accession>
<sequence>MSIRNLTGEVVPSVPVLGWTLRGLGVDAYLGEGRGVLLGYSYRRYSYFVVEYIHVLVGNVKCFRSEKHAGIKTKPKCRLGSSPDPSSALRCDEGTEEGSACADSVAGESLLRLHANRRAPKSVRPFSESDSWEQIVCDFYTKILTCYSTGRKTGVCNDQIVAIWINTKLINLIFIAPKGLMSHKQAVFDIILCERNPNTRTACEEGNEILNNWYMFRLTKAHTLCMTNYNQVIGAVKKGRCCYEQPLSVFIF</sequence>
<dbReference type="AlphaFoldDB" id="A0AAV4RP18"/>
<evidence type="ECO:0000313" key="2">
    <source>
        <dbReference type="Proteomes" id="UP001054945"/>
    </source>
</evidence>
<name>A0AAV4RP18_CAEEX</name>
<comment type="caution">
    <text evidence="1">The sequence shown here is derived from an EMBL/GenBank/DDBJ whole genome shotgun (WGS) entry which is preliminary data.</text>
</comment>